<name>A0A4V1IN17_9GAMM</name>
<dbReference type="EMBL" id="NDXW01000001">
    <property type="protein sequence ID" value="RDH42171.1"/>
    <property type="molecule type" value="Genomic_DNA"/>
</dbReference>
<sequence length="72" mass="7903">MSCLYFAENQYTEADCQPIPEGGWFLIADVPGGSVEISGNNRARLAEMANELLEAHCISQPTASYNQCEIAY</sequence>
<proteinExistence type="predicted"/>
<dbReference type="AlphaFoldDB" id="A0A4V1IN17"/>
<protein>
    <submittedName>
        <fullName evidence="1">Uncharacterized protein</fullName>
    </submittedName>
</protein>
<reference evidence="1 2" key="1">
    <citation type="submission" date="2017-04" db="EMBL/GenBank/DDBJ databases">
        <title>Draft genome sequence of Zooshikella ganghwensis VG4 isolated from Red Sea sediments.</title>
        <authorList>
            <person name="Rehman Z."/>
            <person name="Alam I."/>
            <person name="Kamau A."/>
            <person name="Bajic V."/>
            <person name="Leiknes T."/>
        </authorList>
    </citation>
    <scope>NUCLEOTIDE SEQUENCE [LARGE SCALE GENOMIC DNA]</scope>
    <source>
        <strain evidence="1 2">VG4</strain>
    </source>
</reference>
<dbReference type="RefSeq" id="WP_027709209.1">
    <property type="nucleotide sequence ID" value="NZ_NDXW01000001.1"/>
</dbReference>
<accession>A0A4V1IN17</accession>
<keyword evidence="2" id="KW-1185">Reference proteome</keyword>
<organism evidence="1 2">
    <name type="scientific">Zooshikella ganghwensis</name>
    <dbReference type="NCBI Taxonomy" id="202772"/>
    <lineage>
        <taxon>Bacteria</taxon>
        <taxon>Pseudomonadati</taxon>
        <taxon>Pseudomonadota</taxon>
        <taxon>Gammaproteobacteria</taxon>
        <taxon>Oceanospirillales</taxon>
        <taxon>Zooshikellaceae</taxon>
        <taxon>Zooshikella</taxon>
    </lineage>
</organism>
<evidence type="ECO:0000313" key="1">
    <source>
        <dbReference type="EMBL" id="RDH42171.1"/>
    </source>
</evidence>
<comment type="caution">
    <text evidence="1">The sequence shown here is derived from an EMBL/GenBank/DDBJ whole genome shotgun (WGS) entry which is preliminary data.</text>
</comment>
<dbReference type="Proteomes" id="UP000257039">
    <property type="component" value="Unassembled WGS sequence"/>
</dbReference>
<evidence type="ECO:0000313" key="2">
    <source>
        <dbReference type="Proteomes" id="UP000257039"/>
    </source>
</evidence>
<gene>
    <name evidence="1" type="ORF">B9G39_01215</name>
</gene>